<organism evidence="2">
    <name type="scientific">Rhodococcus sp. NS1</name>
    <dbReference type="NCBI Taxonomy" id="402236"/>
    <lineage>
        <taxon>Bacteria</taxon>
        <taxon>Bacillati</taxon>
        <taxon>Actinomycetota</taxon>
        <taxon>Actinomycetes</taxon>
        <taxon>Mycobacteriales</taxon>
        <taxon>Nocardiaceae</taxon>
        <taxon>Rhodococcus</taxon>
    </lineage>
</organism>
<accession>A0A097SQC6</accession>
<keyword evidence="2" id="KW-0614">Plasmid</keyword>
<dbReference type="EMBL" id="KJ605395">
    <property type="protein sequence ID" value="AIU93729.1"/>
    <property type="molecule type" value="Genomic_DNA"/>
</dbReference>
<geneLocation type="plasmid" evidence="2">
    <name>pNSL1</name>
</geneLocation>
<protein>
    <submittedName>
        <fullName evidence="2">Uncharacterized protein</fullName>
    </submittedName>
</protein>
<feature type="compositionally biased region" description="Polar residues" evidence="1">
    <location>
        <begin position="128"/>
        <end position="147"/>
    </location>
</feature>
<dbReference type="AlphaFoldDB" id="A0A097SQC6"/>
<feature type="region of interest" description="Disordered" evidence="1">
    <location>
        <begin position="111"/>
        <end position="152"/>
    </location>
</feature>
<reference evidence="2" key="1">
    <citation type="submission" date="2014-03" db="EMBL/GenBank/DDBJ databases">
        <authorList>
            <person name="Zhang G."/>
            <person name="Zhu L."/>
            <person name="Fang P."/>
        </authorList>
    </citation>
    <scope>NUCLEOTIDE SEQUENCE</scope>
    <source>
        <strain evidence="2">NS1</strain>
        <plasmid evidence="2">pNSL1</plasmid>
    </source>
</reference>
<gene>
    <name evidence="2" type="ORF">LRS1606.295</name>
</gene>
<name>A0A097SQC6_9NOCA</name>
<sequence>MLPRRVPTFGAVRRRLVTQQSKFSGSGELFLQLQKQESPRLYRPRPGREDRSTVRVLCGWAQVGSSVLLSRWRCWFSAVRRCCSARSRQRRRNSSSLSVVCAMCRPGRSYSGNDERGGADHPPVTGRPMSNHSTEPMSGTKSTNSSHKGLGRCRTRCSSQQITSTSAPIHTTITSNPRYGTDALLYVDAP</sequence>
<evidence type="ECO:0000313" key="2">
    <source>
        <dbReference type="EMBL" id="AIU93729.1"/>
    </source>
</evidence>
<evidence type="ECO:0000256" key="1">
    <source>
        <dbReference type="SAM" id="MobiDB-lite"/>
    </source>
</evidence>
<proteinExistence type="predicted"/>